<dbReference type="PANTHER" id="PTHR33112:SF16">
    <property type="entry name" value="HETEROKARYON INCOMPATIBILITY DOMAIN-CONTAINING PROTEIN"/>
    <property type="match status" value="1"/>
</dbReference>
<dbReference type="PANTHER" id="PTHR33112">
    <property type="entry name" value="DOMAIN PROTEIN, PUTATIVE-RELATED"/>
    <property type="match status" value="1"/>
</dbReference>
<keyword evidence="3" id="KW-1185">Reference proteome</keyword>
<dbReference type="InterPro" id="IPR010730">
    <property type="entry name" value="HET"/>
</dbReference>
<proteinExistence type="predicted"/>
<dbReference type="EMBL" id="ML994610">
    <property type="protein sequence ID" value="KAF2195046.1"/>
    <property type="molecule type" value="Genomic_DNA"/>
</dbReference>
<accession>A0A6A6EYS0</accession>
<protein>
    <submittedName>
        <fullName evidence="2">Heterokaryon incompatibility</fullName>
    </submittedName>
</protein>
<evidence type="ECO:0000313" key="2">
    <source>
        <dbReference type="EMBL" id="KAF2195046.1"/>
    </source>
</evidence>
<feature type="domain" description="Heterokaryon incompatibility" evidence="1">
    <location>
        <begin position="15"/>
        <end position="109"/>
    </location>
</feature>
<name>A0A6A6EYS0_9PEZI</name>
<dbReference type="Proteomes" id="UP000800200">
    <property type="component" value="Unassembled WGS sequence"/>
</dbReference>
<dbReference type="AlphaFoldDB" id="A0A6A6EYS0"/>
<organism evidence="2 3">
    <name type="scientific">Zopfia rhizophila CBS 207.26</name>
    <dbReference type="NCBI Taxonomy" id="1314779"/>
    <lineage>
        <taxon>Eukaryota</taxon>
        <taxon>Fungi</taxon>
        <taxon>Dikarya</taxon>
        <taxon>Ascomycota</taxon>
        <taxon>Pezizomycotina</taxon>
        <taxon>Dothideomycetes</taxon>
        <taxon>Dothideomycetes incertae sedis</taxon>
        <taxon>Zopfiaceae</taxon>
        <taxon>Zopfia</taxon>
    </lineage>
</organism>
<evidence type="ECO:0000259" key="1">
    <source>
        <dbReference type="Pfam" id="PF06985"/>
    </source>
</evidence>
<feature type="non-terminal residue" evidence="2">
    <location>
        <position position="1"/>
    </location>
</feature>
<reference evidence="2" key="1">
    <citation type="journal article" date="2020" name="Stud. Mycol.">
        <title>101 Dothideomycetes genomes: a test case for predicting lifestyles and emergence of pathogens.</title>
        <authorList>
            <person name="Haridas S."/>
            <person name="Albert R."/>
            <person name="Binder M."/>
            <person name="Bloem J."/>
            <person name="Labutti K."/>
            <person name="Salamov A."/>
            <person name="Andreopoulos B."/>
            <person name="Baker S."/>
            <person name="Barry K."/>
            <person name="Bills G."/>
            <person name="Bluhm B."/>
            <person name="Cannon C."/>
            <person name="Castanera R."/>
            <person name="Culley D."/>
            <person name="Daum C."/>
            <person name="Ezra D."/>
            <person name="Gonzalez J."/>
            <person name="Henrissat B."/>
            <person name="Kuo A."/>
            <person name="Liang C."/>
            <person name="Lipzen A."/>
            <person name="Lutzoni F."/>
            <person name="Magnuson J."/>
            <person name="Mondo S."/>
            <person name="Nolan M."/>
            <person name="Ohm R."/>
            <person name="Pangilinan J."/>
            <person name="Park H.-J."/>
            <person name="Ramirez L."/>
            <person name="Alfaro M."/>
            <person name="Sun H."/>
            <person name="Tritt A."/>
            <person name="Yoshinaga Y."/>
            <person name="Zwiers L.-H."/>
            <person name="Turgeon B."/>
            <person name="Goodwin S."/>
            <person name="Spatafora J."/>
            <person name="Crous P."/>
            <person name="Grigoriev I."/>
        </authorList>
    </citation>
    <scope>NUCLEOTIDE SEQUENCE</scope>
    <source>
        <strain evidence="2">CBS 207.26</strain>
    </source>
</reference>
<sequence length="116" mass="13133">DHIKLVSTAGKKGVYITLSHRWGARKKLRTLKENLKVHLGKINAEDMSQTFKDAVEVTRDLGAQYLWIDSLCIIQDDMDDWAFEAAQMGKIFEQAYCTIAAVDAINDNTDMDRGLQ</sequence>
<evidence type="ECO:0000313" key="3">
    <source>
        <dbReference type="Proteomes" id="UP000800200"/>
    </source>
</evidence>
<dbReference type="Pfam" id="PF06985">
    <property type="entry name" value="HET"/>
    <property type="match status" value="1"/>
</dbReference>
<gene>
    <name evidence="2" type="ORF">K469DRAFT_545434</name>
</gene>
<dbReference type="OrthoDB" id="5347061at2759"/>